<dbReference type="EMBL" id="QAPG01000137">
    <property type="protein sequence ID" value="TDZ30278.1"/>
    <property type="molecule type" value="Genomic_DNA"/>
</dbReference>
<accession>A0A4R8PXJ9</accession>
<name>A0A4R8PXJ9_9PEZI</name>
<keyword evidence="3" id="KW-1185">Reference proteome</keyword>
<feature type="signal peptide" evidence="1">
    <location>
        <begin position="1"/>
        <end position="25"/>
    </location>
</feature>
<keyword evidence="1" id="KW-0732">Signal</keyword>
<dbReference type="Proteomes" id="UP000295083">
    <property type="component" value="Unassembled WGS sequence"/>
</dbReference>
<reference evidence="2 3" key="1">
    <citation type="submission" date="2018-11" db="EMBL/GenBank/DDBJ databases">
        <title>Genome sequence and assembly of Colletotrichum spinosum.</title>
        <authorList>
            <person name="Gan P."/>
            <person name="Shirasu K."/>
        </authorList>
    </citation>
    <scope>NUCLEOTIDE SEQUENCE [LARGE SCALE GENOMIC DNA]</scope>
    <source>
        <strain evidence="2 3">CBS 515.97</strain>
    </source>
</reference>
<proteinExistence type="predicted"/>
<dbReference type="AlphaFoldDB" id="A0A4R8PXJ9"/>
<organism evidence="2 3">
    <name type="scientific">Colletotrichum spinosum</name>
    <dbReference type="NCBI Taxonomy" id="1347390"/>
    <lineage>
        <taxon>Eukaryota</taxon>
        <taxon>Fungi</taxon>
        <taxon>Dikarya</taxon>
        <taxon>Ascomycota</taxon>
        <taxon>Pezizomycotina</taxon>
        <taxon>Sordariomycetes</taxon>
        <taxon>Hypocreomycetidae</taxon>
        <taxon>Glomerellales</taxon>
        <taxon>Glomerellaceae</taxon>
        <taxon>Colletotrichum</taxon>
        <taxon>Colletotrichum orbiculare species complex</taxon>
    </lineage>
</organism>
<comment type="caution">
    <text evidence="2">The sequence shown here is derived from an EMBL/GenBank/DDBJ whole genome shotgun (WGS) entry which is preliminary data.</text>
</comment>
<protein>
    <recommendedName>
        <fullName evidence="4">Secreted protein</fullName>
    </recommendedName>
</protein>
<feature type="chain" id="PRO_5020318707" description="Secreted protein" evidence="1">
    <location>
        <begin position="26"/>
        <end position="126"/>
    </location>
</feature>
<evidence type="ECO:0000256" key="1">
    <source>
        <dbReference type="SAM" id="SignalP"/>
    </source>
</evidence>
<evidence type="ECO:0000313" key="2">
    <source>
        <dbReference type="EMBL" id="TDZ30278.1"/>
    </source>
</evidence>
<gene>
    <name evidence="2" type="ORF">C8035_v003117</name>
</gene>
<evidence type="ECO:0008006" key="4">
    <source>
        <dbReference type="Google" id="ProtNLM"/>
    </source>
</evidence>
<evidence type="ECO:0000313" key="3">
    <source>
        <dbReference type="Proteomes" id="UP000295083"/>
    </source>
</evidence>
<sequence length="126" mass="14159">MRTMLARLFYILASLALFAFPLALANEHSQCWCVTDTNQGRNSHKVLTERACEIYRNTMRIFEDDEPQKVNVTMLWHLCATIAPRDGRMRWVSGFGGKEFMNACLQAKSAGVAPDVANLDVGSECD</sequence>